<keyword evidence="2" id="KW-1185">Reference proteome</keyword>
<feature type="non-terminal residue" evidence="1">
    <location>
        <position position="1"/>
    </location>
</feature>
<sequence length="613" mass="72762">NFNTNSYAEELHRKELFALRKLPPKSVDKSKISRPRPLRPPQNEVVIYYDNHIRLYHKYINNLQLDNHVCLYRQHIIKLKKCEEKRRATELAQWRYNERVSQREQDEAWDMLQRLKRKQRYEDLRTKRRQDYARSHAYQIETLTRNLEYHPDLRRSLLKDPKNRFLTWLRGGVQLLEKYGWSISNKERNRFQHSLNGNHVFLELGERLPLVVMRHLMIILTACEALDGFARINFLALHVRHCYFVWIAGGEPLLNHYGWTLSAEERNRFMHALNGNIEAIHERILLVREFHEAILYIMETLQNAPQATVESFFECRANRFLIWVVSESLLNRYGIYITDDKRNFFFDTLQVSFLSREERNRAMHALNGNRNFWVTRGQLEEGEIEEEQNIFVDPQLLQCLAFIFTHINEAAQVYEACRILSYNERICYLSIPRRRMFVWVIGGERALNHFGLFLSAEERNRFMHALNGNGNDIKTSEMDRIPIMDGTNYTLWAYPMRAYLEYKGYWQITAEGIPTLATRTEPFAYNEPRPGSTAAPTETWESQFKRQELKDKYFNLNDGAKGAMKQRLSNAIIEQIKNKSTTKEIWNYLEDKFNKAGSAQVFGDIQKPSSLPD</sequence>
<dbReference type="EMBL" id="KZ303129">
    <property type="protein sequence ID" value="PFH44643.1"/>
    <property type="molecule type" value="Genomic_DNA"/>
</dbReference>
<proteinExistence type="predicted"/>
<evidence type="ECO:0000313" key="1">
    <source>
        <dbReference type="EMBL" id="PFH44643.1"/>
    </source>
</evidence>
<dbReference type="Proteomes" id="UP000242287">
    <property type="component" value="Unassembled WGS sequence"/>
</dbReference>
<reference evidence="1 2" key="1">
    <citation type="submission" date="2014-02" db="EMBL/GenBank/DDBJ databases">
        <title>Transposable element dynamics among asymbiotic and ectomycorrhizal Amanita fungi.</title>
        <authorList>
            <consortium name="DOE Joint Genome Institute"/>
            <person name="Hess J."/>
            <person name="Skrede I."/>
            <person name="Wolfe B."/>
            <person name="LaButti K."/>
            <person name="Ohm R.A."/>
            <person name="Grigoriev I.V."/>
            <person name="Pringle A."/>
        </authorList>
    </citation>
    <scope>NUCLEOTIDE SEQUENCE [LARGE SCALE GENOMIC DNA]</scope>
    <source>
        <strain evidence="1 2">SKay4041</strain>
    </source>
</reference>
<name>A0A2A9NAJ0_9AGAR</name>
<evidence type="ECO:0000313" key="2">
    <source>
        <dbReference type="Proteomes" id="UP000242287"/>
    </source>
</evidence>
<organism evidence="1 2">
    <name type="scientific">Amanita thiersii Skay4041</name>
    <dbReference type="NCBI Taxonomy" id="703135"/>
    <lineage>
        <taxon>Eukaryota</taxon>
        <taxon>Fungi</taxon>
        <taxon>Dikarya</taxon>
        <taxon>Basidiomycota</taxon>
        <taxon>Agaricomycotina</taxon>
        <taxon>Agaricomycetes</taxon>
        <taxon>Agaricomycetidae</taxon>
        <taxon>Agaricales</taxon>
        <taxon>Pluteineae</taxon>
        <taxon>Amanitaceae</taxon>
        <taxon>Amanita</taxon>
    </lineage>
</organism>
<accession>A0A2A9NAJ0</accession>
<protein>
    <submittedName>
        <fullName evidence="1">Uncharacterized protein</fullName>
    </submittedName>
</protein>
<dbReference type="AlphaFoldDB" id="A0A2A9NAJ0"/>
<gene>
    <name evidence="1" type="ORF">AMATHDRAFT_11281</name>
</gene>